<sequence>MTTNEEFLLEELQKGSQAALNKLYQLYWKRLYAFAYKFSGGDESTSERVVQDVFIYIWENRNSLNIHNLKSYLFQAVKYQLFSYYNQQNNQQTIYLEEQFEEFVLESVADQNNEAIFELLNQAIASLPERRKEIVQLTKIKGLSIAEVAEQLDIAPQTVKNQLLIAMNHLKSVFKKGGEEV</sequence>
<dbReference type="InterPro" id="IPR039425">
    <property type="entry name" value="RNA_pol_sigma-70-like"/>
</dbReference>
<dbReference type="NCBIfam" id="TIGR02937">
    <property type="entry name" value="sigma70-ECF"/>
    <property type="match status" value="1"/>
</dbReference>
<dbReference type="Proteomes" id="UP000745859">
    <property type="component" value="Unassembled WGS sequence"/>
</dbReference>
<dbReference type="SUPFAM" id="SSF88659">
    <property type="entry name" value="Sigma3 and sigma4 domains of RNA polymerase sigma factors"/>
    <property type="match status" value="1"/>
</dbReference>
<evidence type="ECO:0000256" key="4">
    <source>
        <dbReference type="ARBA" id="ARBA00023163"/>
    </source>
</evidence>
<comment type="caution">
    <text evidence="7">The sequence shown here is derived from an EMBL/GenBank/DDBJ whole genome shotgun (WGS) entry which is preliminary data.</text>
</comment>
<name>A0ABX0U9X3_9FLAO</name>
<dbReference type="PANTHER" id="PTHR43133">
    <property type="entry name" value="RNA POLYMERASE ECF-TYPE SIGMA FACTO"/>
    <property type="match status" value="1"/>
</dbReference>
<dbReference type="Pfam" id="PF08281">
    <property type="entry name" value="Sigma70_r4_2"/>
    <property type="match status" value="1"/>
</dbReference>
<evidence type="ECO:0000256" key="3">
    <source>
        <dbReference type="ARBA" id="ARBA00023082"/>
    </source>
</evidence>
<dbReference type="InterPro" id="IPR014284">
    <property type="entry name" value="RNA_pol_sigma-70_dom"/>
</dbReference>
<evidence type="ECO:0000313" key="8">
    <source>
        <dbReference type="Proteomes" id="UP000745859"/>
    </source>
</evidence>
<evidence type="ECO:0000259" key="6">
    <source>
        <dbReference type="Pfam" id="PF08281"/>
    </source>
</evidence>
<evidence type="ECO:0000259" key="5">
    <source>
        <dbReference type="Pfam" id="PF04542"/>
    </source>
</evidence>
<dbReference type="InterPro" id="IPR007627">
    <property type="entry name" value="RNA_pol_sigma70_r2"/>
</dbReference>
<dbReference type="InterPro" id="IPR013324">
    <property type="entry name" value="RNA_pol_sigma_r3/r4-like"/>
</dbReference>
<dbReference type="InterPro" id="IPR013325">
    <property type="entry name" value="RNA_pol_sigma_r2"/>
</dbReference>
<feature type="domain" description="RNA polymerase sigma-70 region 2" evidence="5">
    <location>
        <begin position="23"/>
        <end position="89"/>
    </location>
</feature>
<gene>
    <name evidence="7" type="ORF">FHR24_000800</name>
</gene>
<comment type="similarity">
    <text evidence="1">Belongs to the sigma-70 factor family. ECF subfamily.</text>
</comment>
<dbReference type="EMBL" id="JAASQL010000001">
    <property type="protein sequence ID" value="NIJ44361.1"/>
    <property type="molecule type" value="Genomic_DNA"/>
</dbReference>
<organism evidence="7 8">
    <name type="scientific">Wenyingzhuangia heitensis</name>
    <dbReference type="NCBI Taxonomy" id="1487859"/>
    <lineage>
        <taxon>Bacteria</taxon>
        <taxon>Pseudomonadati</taxon>
        <taxon>Bacteroidota</taxon>
        <taxon>Flavobacteriia</taxon>
        <taxon>Flavobacteriales</taxon>
        <taxon>Flavobacteriaceae</taxon>
        <taxon>Wenyingzhuangia</taxon>
    </lineage>
</organism>
<dbReference type="InterPro" id="IPR013249">
    <property type="entry name" value="RNA_pol_sigma70_r4_t2"/>
</dbReference>
<keyword evidence="2" id="KW-0805">Transcription regulation</keyword>
<feature type="domain" description="RNA polymerase sigma factor 70 region 4 type 2" evidence="6">
    <location>
        <begin position="118"/>
        <end position="169"/>
    </location>
</feature>
<keyword evidence="3" id="KW-0731">Sigma factor</keyword>
<protein>
    <submittedName>
        <fullName evidence="7">RNA polymerase sigma-70 factor (ECF subfamily)</fullName>
    </submittedName>
</protein>
<accession>A0ABX0U9X3</accession>
<dbReference type="PANTHER" id="PTHR43133:SF46">
    <property type="entry name" value="RNA POLYMERASE SIGMA-70 FACTOR ECF SUBFAMILY"/>
    <property type="match status" value="1"/>
</dbReference>
<evidence type="ECO:0000313" key="7">
    <source>
        <dbReference type="EMBL" id="NIJ44361.1"/>
    </source>
</evidence>
<keyword evidence="8" id="KW-1185">Reference proteome</keyword>
<dbReference type="SUPFAM" id="SSF88946">
    <property type="entry name" value="Sigma2 domain of RNA polymerase sigma factors"/>
    <property type="match status" value="1"/>
</dbReference>
<dbReference type="Gene3D" id="1.10.1740.10">
    <property type="match status" value="1"/>
</dbReference>
<dbReference type="Gene3D" id="1.10.10.10">
    <property type="entry name" value="Winged helix-like DNA-binding domain superfamily/Winged helix DNA-binding domain"/>
    <property type="match status" value="1"/>
</dbReference>
<proteinExistence type="inferred from homology"/>
<evidence type="ECO:0000256" key="1">
    <source>
        <dbReference type="ARBA" id="ARBA00010641"/>
    </source>
</evidence>
<evidence type="ECO:0000256" key="2">
    <source>
        <dbReference type="ARBA" id="ARBA00023015"/>
    </source>
</evidence>
<keyword evidence="4" id="KW-0804">Transcription</keyword>
<reference evidence="7 8" key="1">
    <citation type="submission" date="2020-03" db="EMBL/GenBank/DDBJ databases">
        <title>Genomic Encyclopedia of Type Strains, Phase IV (KMG-IV): sequencing the most valuable type-strain genomes for metagenomic binning, comparative biology and taxonomic classification.</title>
        <authorList>
            <person name="Goeker M."/>
        </authorList>
    </citation>
    <scope>NUCLEOTIDE SEQUENCE [LARGE SCALE GENOMIC DNA]</scope>
    <source>
        <strain evidence="7 8">DSM 101599</strain>
    </source>
</reference>
<dbReference type="InterPro" id="IPR036388">
    <property type="entry name" value="WH-like_DNA-bd_sf"/>
</dbReference>
<dbReference type="Pfam" id="PF04542">
    <property type="entry name" value="Sigma70_r2"/>
    <property type="match status" value="1"/>
</dbReference>